<feature type="region of interest" description="Disordered" evidence="2">
    <location>
        <begin position="208"/>
        <end position="236"/>
    </location>
</feature>
<dbReference type="AlphaFoldDB" id="A0A6A6UW45"/>
<dbReference type="Proteomes" id="UP000799302">
    <property type="component" value="Unassembled WGS sequence"/>
</dbReference>
<dbReference type="Pfam" id="PF22664">
    <property type="entry name" value="TRI-like_N"/>
    <property type="match status" value="1"/>
</dbReference>
<dbReference type="Gene3D" id="3.30.559.10">
    <property type="entry name" value="Chloramphenicol acetyltransferase-like domain"/>
    <property type="match status" value="2"/>
</dbReference>
<gene>
    <name evidence="4" type="ORF">BT63DRAFT_31123</name>
</gene>
<reference evidence="4" key="1">
    <citation type="journal article" date="2020" name="Stud. Mycol.">
        <title>101 Dothideomycetes genomes: a test case for predicting lifestyles and emergence of pathogens.</title>
        <authorList>
            <person name="Haridas S."/>
            <person name="Albert R."/>
            <person name="Binder M."/>
            <person name="Bloem J."/>
            <person name="Labutti K."/>
            <person name="Salamov A."/>
            <person name="Andreopoulos B."/>
            <person name="Baker S."/>
            <person name="Barry K."/>
            <person name="Bills G."/>
            <person name="Bluhm B."/>
            <person name="Cannon C."/>
            <person name="Castanera R."/>
            <person name="Culley D."/>
            <person name="Daum C."/>
            <person name="Ezra D."/>
            <person name="Gonzalez J."/>
            <person name="Henrissat B."/>
            <person name="Kuo A."/>
            <person name="Liang C."/>
            <person name="Lipzen A."/>
            <person name="Lutzoni F."/>
            <person name="Magnuson J."/>
            <person name="Mondo S."/>
            <person name="Nolan M."/>
            <person name="Ohm R."/>
            <person name="Pangilinan J."/>
            <person name="Park H.-J."/>
            <person name="Ramirez L."/>
            <person name="Alfaro M."/>
            <person name="Sun H."/>
            <person name="Tritt A."/>
            <person name="Yoshinaga Y."/>
            <person name="Zwiers L.-H."/>
            <person name="Turgeon B."/>
            <person name="Goodwin S."/>
            <person name="Spatafora J."/>
            <person name="Crous P."/>
            <person name="Grigoriev I."/>
        </authorList>
    </citation>
    <scope>NUCLEOTIDE SEQUENCE</scope>
    <source>
        <strain evidence="4">CBS 115976</strain>
    </source>
</reference>
<proteinExistence type="predicted"/>
<dbReference type="InterPro" id="IPR023213">
    <property type="entry name" value="CAT-like_dom_sf"/>
</dbReference>
<dbReference type="InterPro" id="IPR054710">
    <property type="entry name" value="Tri101-like_N"/>
</dbReference>
<name>A0A6A6UW45_9PEZI</name>
<accession>A0A6A6UW45</accession>
<evidence type="ECO:0000256" key="1">
    <source>
        <dbReference type="ARBA" id="ARBA00022679"/>
    </source>
</evidence>
<sequence>MTDSNDLHEFYLDVLGQQPLMKIYTQICFCYAVPENDLREQILDTLNAGLLKLSTSFPWIAGQVISDEPISGETFSFKIVPLEKTPRLVVRYFDDDNRVPNYQNLREANYPFRMLDESLIAPRNTLPGLPGSSNEDIAPVLLLQANFITGGLILTFAAHHSAMDMTGQGQIMTLLSKACHNEPFSPEDLASGNLDRRHAISFLENYTPGPEIQDQVPSPSPKTPAEIPKSETTPNDPPKLTWAYFSFPATSLSDIKKVASSTIASPAFISTDDALTALIWQSVTRIRQPRLKTNETCRFARAVDVRSALNISPTYTGFLQNMTFHSYPIQRLTSDPLGDVALNFRARLDPKELAFRTRALATFFKQADDKSIAIDFTAGMDLSKDIMLSSWVKPNCYELDFGLGLGTPESVRRPQFTTVESLFYLMPKRLDGEVSAALCLREEDLWRLKKDEEFMKYCQYVG</sequence>
<dbReference type="OrthoDB" id="1862401at2759"/>
<feature type="domain" description="Trichothecene 3-O-acetyltransferase-like N-terminal" evidence="3">
    <location>
        <begin position="23"/>
        <end position="179"/>
    </location>
</feature>
<protein>
    <submittedName>
        <fullName evidence="4">Trichothecene 3-O-acetyltransferase</fullName>
    </submittedName>
</protein>
<organism evidence="4 5">
    <name type="scientific">Microthyrium microscopicum</name>
    <dbReference type="NCBI Taxonomy" id="703497"/>
    <lineage>
        <taxon>Eukaryota</taxon>
        <taxon>Fungi</taxon>
        <taxon>Dikarya</taxon>
        <taxon>Ascomycota</taxon>
        <taxon>Pezizomycotina</taxon>
        <taxon>Dothideomycetes</taxon>
        <taxon>Dothideomycetes incertae sedis</taxon>
        <taxon>Microthyriales</taxon>
        <taxon>Microthyriaceae</taxon>
        <taxon>Microthyrium</taxon>
    </lineage>
</organism>
<dbReference type="PANTHER" id="PTHR31896:SF64">
    <property type="entry name" value="TRICHOTHECENE 3-O-ACETYLTRANSFERASE"/>
    <property type="match status" value="1"/>
</dbReference>
<dbReference type="PANTHER" id="PTHR31896">
    <property type="entry name" value="FAMILY REGULATORY PROTEIN, PUTATIVE (AFU_ORTHOLOGUE AFUA_3G14730)-RELATED"/>
    <property type="match status" value="1"/>
</dbReference>
<keyword evidence="5" id="KW-1185">Reference proteome</keyword>
<evidence type="ECO:0000313" key="4">
    <source>
        <dbReference type="EMBL" id="KAF2675194.1"/>
    </source>
</evidence>
<dbReference type="GO" id="GO:0016740">
    <property type="term" value="F:transferase activity"/>
    <property type="evidence" value="ECO:0007669"/>
    <property type="project" value="UniProtKB-KW"/>
</dbReference>
<dbReference type="EMBL" id="MU004230">
    <property type="protein sequence ID" value="KAF2675194.1"/>
    <property type="molecule type" value="Genomic_DNA"/>
</dbReference>
<dbReference type="InterPro" id="IPR051283">
    <property type="entry name" value="Sec_Metabolite_Acyltrans"/>
</dbReference>
<evidence type="ECO:0000256" key="2">
    <source>
        <dbReference type="SAM" id="MobiDB-lite"/>
    </source>
</evidence>
<keyword evidence="1 4" id="KW-0808">Transferase</keyword>
<evidence type="ECO:0000313" key="5">
    <source>
        <dbReference type="Proteomes" id="UP000799302"/>
    </source>
</evidence>
<evidence type="ECO:0000259" key="3">
    <source>
        <dbReference type="Pfam" id="PF22664"/>
    </source>
</evidence>